<keyword evidence="1" id="KW-0175">Coiled coil</keyword>
<dbReference type="EMBL" id="FWPT01000001">
    <property type="protein sequence ID" value="SMA33637.1"/>
    <property type="molecule type" value="Genomic_DNA"/>
</dbReference>
<organism evidence="2 3">
    <name type="scientific">Parendozoicomonas haliclonae</name>
    <dbReference type="NCBI Taxonomy" id="1960125"/>
    <lineage>
        <taxon>Bacteria</taxon>
        <taxon>Pseudomonadati</taxon>
        <taxon>Pseudomonadota</taxon>
        <taxon>Gammaproteobacteria</taxon>
        <taxon>Oceanospirillales</taxon>
        <taxon>Endozoicomonadaceae</taxon>
        <taxon>Parendozoicomonas</taxon>
    </lineage>
</organism>
<evidence type="ECO:0000313" key="3">
    <source>
        <dbReference type="Proteomes" id="UP000196573"/>
    </source>
</evidence>
<evidence type="ECO:0000313" key="2">
    <source>
        <dbReference type="EMBL" id="SMA33637.1"/>
    </source>
</evidence>
<protein>
    <submittedName>
        <fullName evidence="2">Uncharacterized protein</fullName>
    </submittedName>
</protein>
<dbReference type="RefSeq" id="WP_087106215.1">
    <property type="nucleotide sequence ID" value="NZ_CBCSCN010000004.1"/>
</dbReference>
<feature type="coiled-coil region" evidence="1">
    <location>
        <begin position="17"/>
        <end position="47"/>
    </location>
</feature>
<accession>A0A1X7AGR0</accession>
<keyword evidence="3" id="KW-1185">Reference proteome</keyword>
<reference evidence="2 3" key="1">
    <citation type="submission" date="2017-03" db="EMBL/GenBank/DDBJ databases">
        <authorList>
            <person name="Afonso C.L."/>
            <person name="Miller P.J."/>
            <person name="Scott M.A."/>
            <person name="Spackman E."/>
            <person name="Goraichik I."/>
            <person name="Dimitrov K.M."/>
            <person name="Suarez D.L."/>
            <person name="Swayne D.E."/>
        </authorList>
    </citation>
    <scope>NUCLEOTIDE SEQUENCE [LARGE SCALE GENOMIC DNA]</scope>
    <source>
        <strain evidence="2">SB41UT1</strain>
    </source>
</reference>
<evidence type="ECO:0000256" key="1">
    <source>
        <dbReference type="SAM" id="Coils"/>
    </source>
</evidence>
<dbReference type="Proteomes" id="UP000196573">
    <property type="component" value="Unassembled WGS sequence"/>
</dbReference>
<sequence length="127" mass="14305">MQIAVTQENPLSLDEVIDHLQETKKALTEANKVARKLSKTKSELEAQVMERLDSGDDSDKYLAAISESKEPSVEDWDTTLAHVIQIKGWHLLQRRLSTPALREELQLNGDFPGVEMKPVRKLSVKAV</sequence>
<gene>
    <name evidence="2" type="ORF">EHSB41UT_00309</name>
</gene>
<proteinExistence type="predicted"/>
<name>A0A1X7AGR0_9GAMM</name>
<dbReference type="AlphaFoldDB" id="A0A1X7AGR0"/>